<proteinExistence type="predicted"/>
<dbReference type="PANTHER" id="PTHR23176">
    <property type="entry name" value="RHO/RAC/CDC GTPASE-ACTIVATING PROTEIN"/>
    <property type="match status" value="1"/>
</dbReference>
<dbReference type="SUPFAM" id="SSF48350">
    <property type="entry name" value="GTPase activation domain, GAP"/>
    <property type="match status" value="1"/>
</dbReference>
<evidence type="ECO:0000259" key="2">
    <source>
        <dbReference type="PROSITE" id="PS50238"/>
    </source>
</evidence>
<dbReference type="InterPro" id="IPR050729">
    <property type="entry name" value="Rho-GAP"/>
</dbReference>
<reference evidence="3 4" key="1">
    <citation type="journal article" date="2013" name="MBio">
        <title>Genome sequencing of the plant pathogen Taphrina deformans, the causal agent of peach leaf curl.</title>
        <authorList>
            <person name="Cisse O.H."/>
            <person name="Almeida J.M.G.C.F."/>
            <person name="Fonseca A."/>
            <person name="Kumar A.A."/>
            <person name="Salojaervi J."/>
            <person name="Overmyer K."/>
            <person name="Hauser P.M."/>
            <person name="Pagni M."/>
        </authorList>
    </citation>
    <scope>NUCLEOTIDE SEQUENCE [LARGE SCALE GENOMIC DNA]</scope>
    <source>
        <strain evidence="4">PYCC 5710 / ATCC 11124 / CBS 356.35 / IMI 108563 / JCM 9778 / NBRC 8474</strain>
    </source>
</reference>
<sequence length="166" mass="18729">MTGQVSIHNAEKTLDSVLKHDQAPVPNLVVTCCEAIEKWGLDVEGIYRLSAPTSAMDALRHTLLAGDMNTFSDKSMDVHAMACIVKQFFRELPDHLIPRDHQQIFLTATKLEQDEHERRIAVHQAVNDLPDANYSTLRYLIFHLRKIELHAAKNLMTASNLAIIFG</sequence>
<dbReference type="PANTHER" id="PTHR23176:SF128">
    <property type="entry name" value="RHO GTPASE-ACTIVATING PROTEIN RGD1"/>
    <property type="match status" value="1"/>
</dbReference>
<accession>R4XFB0</accession>
<comment type="caution">
    <text evidence="3">The sequence shown here is derived from an EMBL/GenBank/DDBJ whole genome shotgun (WGS) entry which is preliminary data.</text>
</comment>
<protein>
    <recommendedName>
        <fullName evidence="2">Rho-GAP domain-containing protein</fullName>
    </recommendedName>
</protein>
<organism evidence="3 4">
    <name type="scientific">Taphrina deformans (strain PYCC 5710 / ATCC 11124 / CBS 356.35 / IMI 108563 / JCM 9778 / NBRC 8474)</name>
    <name type="common">Peach leaf curl fungus</name>
    <name type="synonym">Lalaria deformans</name>
    <dbReference type="NCBI Taxonomy" id="1097556"/>
    <lineage>
        <taxon>Eukaryota</taxon>
        <taxon>Fungi</taxon>
        <taxon>Dikarya</taxon>
        <taxon>Ascomycota</taxon>
        <taxon>Taphrinomycotina</taxon>
        <taxon>Taphrinomycetes</taxon>
        <taxon>Taphrinales</taxon>
        <taxon>Taphrinaceae</taxon>
        <taxon>Taphrina</taxon>
    </lineage>
</organism>
<gene>
    <name evidence="3" type="ORF">TAPDE_004902</name>
</gene>
<dbReference type="GO" id="GO:0007165">
    <property type="term" value="P:signal transduction"/>
    <property type="evidence" value="ECO:0007669"/>
    <property type="project" value="InterPro"/>
</dbReference>
<dbReference type="InterPro" id="IPR008936">
    <property type="entry name" value="Rho_GTPase_activation_prot"/>
</dbReference>
<evidence type="ECO:0000313" key="4">
    <source>
        <dbReference type="Proteomes" id="UP000013776"/>
    </source>
</evidence>
<dbReference type="Gene3D" id="1.10.555.10">
    <property type="entry name" value="Rho GTPase activation protein"/>
    <property type="match status" value="1"/>
</dbReference>
<dbReference type="GO" id="GO:0032153">
    <property type="term" value="C:cell division site"/>
    <property type="evidence" value="ECO:0007669"/>
    <property type="project" value="UniProtKB-ARBA"/>
</dbReference>
<dbReference type="Proteomes" id="UP000013776">
    <property type="component" value="Unassembled WGS sequence"/>
</dbReference>
<dbReference type="GO" id="GO:0005096">
    <property type="term" value="F:GTPase activator activity"/>
    <property type="evidence" value="ECO:0007669"/>
    <property type="project" value="UniProtKB-KW"/>
</dbReference>
<keyword evidence="4" id="KW-1185">Reference proteome</keyword>
<dbReference type="EMBL" id="CAHR02000245">
    <property type="protein sequence ID" value="CCG84466.1"/>
    <property type="molecule type" value="Genomic_DNA"/>
</dbReference>
<dbReference type="OrthoDB" id="437889at2759"/>
<dbReference type="PROSITE" id="PS50238">
    <property type="entry name" value="RHOGAP"/>
    <property type="match status" value="1"/>
</dbReference>
<dbReference type="SMART" id="SM00324">
    <property type="entry name" value="RhoGAP"/>
    <property type="match status" value="1"/>
</dbReference>
<dbReference type="STRING" id="1097556.R4XFB0"/>
<dbReference type="GO" id="GO:0005938">
    <property type="term" value="C:cell cortex"/>
    <property type="evidence" value="ECO:0007669"/>
    <property type="project" value="UniProtKB-ARBA"/>
</dbReference>
<evidence type="ECO:0000256" key="1">
    <source>
        <dbReference type="ARBA" id="ARBA00022468"/>
    </source>
</evidence>
<dbReference type="Pfam" id="PF00620">
    <property type="entry name" value="RhoGAP"/>
    <property type="match status" value="1"/>
</dbReference>
<dbReference type="InterPro" id="IPR000198">
    <property type="entry name" value="RhoGAP_dom"/>
</dbReference>
<evidence type="ECO:0000313" key="3">
    <source>
        <dbReference type="EMBL" id="CCG84466.1"/>
    </source>
</evidence>
<dbReference type="eggNOG" id="KOG1450">
    <property type="taxonomic scope" value="Eukaryota"/>
</dbReference>
<dbReference type="AlphaFoldDB" id="R4XFB0"/>
<name>R4XFB0_TAPDE</name>
<dbReference type="VEuPathDB" id="FungiDB:TAPDE_004902"/>
<keyword evidence="1" id="KW-0343">GTPase activation</keyword>
<feature type="domain" description="Rho-GAP" evidence="2">
    <location>
        <begin position="12"/>
        <end position="166"/>
    </location>
</feature>